<organism evidence="6 7">
    <name type="scientific">Ureaplasma parvum</name>
    <name type="common">Ureaplasma urealyticum biotype 1</name>
    <dbReference type="NCBI Taxonomy" id="134821"/>
    <lineage>
        <taxon>Bacteria</taxon>
        <taxon>Bacillati</taxon>
        <taxon>Mycoplasmatota</taxon>
        <taxon>Mycoplasmoidales</taxon>
        <taxon>Mycoplasmoidaceae</taxon>
        <taxon>Ureaplasma</taxon>
    </lineage>
</organism>
<sequence>MNFKIYETKIREEFELVLKWMHNEFIKLRTGRATPTILDGILVNYYGSMMPINQLANISVPEPRVLAIKPYDRSSIKDIATAINASNLGVNPQVDVDIIRLTFAAPTEEVRKNLVKKAKQVGEEAKIRVRHIRQEAQDLFKKDSTTIEDDKKFFQTELDNLTKELNKEIETVVSHKEKDIMTV</sequence>
<protein>
    <recommendedName>
        <fullName evidence="3">Ribosome-recycling factor</fullName>
        <shortName evidence="3">RRF</shortName>
    </recommendedName>
    <alternativeName>
        <fullName evidence="3">Ribosome-releasing factor</fullName>
    </alternativeName>
</protein>
<comment type="similarity">
    <text evidence="1 3">Belongs to the RRF family.</text>
</comment>
<evidence type="ECO:0000313" key="6">
    <source>
        <dbReference type="EMBL" id="ASD30166.1"/>
    </source>
</evidence>
<evidence type="ECO:0000256" key="4">
    <source>
        <dbReference type="SAM" id="Coils"/>
    </source>
</evidence>
<proteinExistence type="inferred from homology"/>
<dbReference type="Gene3D" id="3.30.1360.40">
    <property type="match status" value="1"/>
</dbReference>
<dbReference type="GO" id="GO:0043023">
    <property type="term" value="F:ribosomal large subunit binding"/>
    <property type="evidence" value="ECO:0007669"/>
    <property type="project" value="TreeGrafter"/>
</dbReference>
<evidence type="ECO:0000256" key="2">
    <source>
        <dbReference type="ARBA" id="ARBA00022917"/>
    </source>
</evidence>
<dbReference type="HAMAP" id="MF_00040">
    <property type="entry name" value="RRF"/>
    <property type="match status" value="1"/>
</dbReference>
<dbReference type="RefSeq" id="WP_006689224.1">
    <property type="nucleotide sequence ID" value="NZ_CAMQQM010000013.1"/>
</dbReference>
<dbReference type="CDD" id="cd00520">
    <property type="entry name" value="RRF"/>
    <property type="match status" value="1"/>
</dbReference>
<dbReference type="Proteomes" id="UP000197054">
    <property type="component" value="Chromosome"/>
</dbReference>
<evidence type="ECO:0000259" key="5">
    <source>
        <dbReference type="Pfam" id="PF01765"/>
    </source>
</evidence>
<dbReference type="AlphaFoldDB" id="A0AAC9T145"/>
<evidence type="ECO:0000256" key="1">
    <source>
        <dbReference type="ARBA" id="ARBA00005912"/>
    </source>
</evidence>
<dbReference type="SUPFAM" id="SSF55194">
    <property type="entry name" value="Ribosome recycling factor, RRF"/>
    <property type="match status" value="1"/>
</dbReference>
<dbReference type="GO" id="GO:0006415">
    <property type="term" value="P:translational termination"/>
    <property type="evidence" value="ECO:0007669"/>
    <property type="project" value="UniProtKB-UniRule"/>
</dbReference>
<name>A0AAC9T145_UREPR</name>
<keyword evidence="3" id="KW-0963">Cytoplasm</keyword>
<keyword evidence="2 3" id="KW-0648">Protein biosynthesis</keyword>
<evidence type="ECO:0000256" key="3">
    <source>
        <dbReference type="HAMAP-Rule" id="MF_00040"/>
    </source>
</evidence>
<dbReference type="Gene3D" id="1.10.132.20">
    <property type="entry name" value="Ribosome-recycling factor"/>
    <property type="match status" value="1"/>
</dbReference>
<dbReference type="InterPro" id="IPR036191">
    <property type="entry name" value="RRF_sf"/>
</dbReference>
<comment type="subcellular location">
    <subcellularLocation>
        <location evidence="3">Cytoplasm</location>
    </subcellularLocation>
</comment>
<feature type="domain" description="Ribosome recycling factor" evidence="5">
    <location>
        <begin position="22"/>
        <end position="181"/>
    </location>
</feature>
<dbReference type="Pfam" id="PF01765">
    <property type="entry name" value="RRF"/>
    <property type="match status" value="1"/>
</dbReference>
<dbReference type="GO" id="GO:0005737">
    <property type="term" value="C:cytoplasm"/>
    <property type="evidence" value="ECO:0007669"/>
    <property type="project" value="UniProtKB-SubCell"/>
</dbReference>
<feature type="coiled-coil region" evidence="4">
    <location>
        <begin position="151"/>
        <end position="178"/>
    </location>
</feature>
<gene>
    <name evidence="3" type="primary">frr</name>
    <name evidence="6" type="ORF">CEG42_03105</name>
</gene>
<dbReference type="FunFam" id="3.30.1360.40:FF:000001">
    <property type="entry name" value="Ribosome-recycling factor"/>
    <property type="match status" value="1"/>
</dbReference>
<reference evidence="6 7" key="1">
    <citation type="submission" date="2017-06" db="EMBL/GenBank/DDBJ databases">
        <title>Genome Sequencing and Comparative Genomics Analysis of Five Ureaplasma Urealyticums with Different Drug Resistance.</title>
        <authorList>
            <person name="Ma L."/>
            <person name="Jia T."/>
        </authorList>
    </citation>
    <scope>NUCLEOTIDE SEQUENCE [LARGE SCALE GENOMIC DNA]</scope>
    <source>
        <strain evidence="7">hebnu uu3</strain>
    </source>
</reference>
<dbReference type="PANTHER" id="PTHR20982:SF3">
    <property type="entry name" value="MITOCHONDRIAL RIBOSOME RECYCLING FACTOR PSEUDO 1"/>
    <property type="match status" value="1"/>
</dbReference>
<keyword evidence="4" id="KW-0175">Coiled coil</keyword>
<evidence type="ECO:0000313" key="7">
    <source>
        <dbReference type="Proteomes" id="UP000197054"/>
    </source>
</evidence>
<accession>A0AAC9T145</accession>
<dbReference type="EMBL" id="CP021991">
    <property type="protein sequence ID" value="ASD30166.1"/>
    <property type="molecule type" value="Genomic_DNA"/>
</dbReference>
<dbReference type="InterPro" id="IPR002661">
    <property type="entry name" value="Ribosome_recyc_fac"/>
</dbReference>
<dbReference type="InterPro" id="IPR023584">
    <property type="entry name" value="Ribosome_recyc_fac_dom"/>
</dbReference>
<comment type="function">
    <text evidence="3">Responsible for the release of ribosomes from messenger RNA at the termination of protein biosynthesis. May increase the efficiency of translation by recycling ribosomes from one round of translation to another.</text>
</comment>
<dbReference type="NCBIfam" id="TIGR00496">
    <property type="entry name" value="frr"/>
    <property type="match status" value="1"/>
</dbReference>
<dbReference type="PANTHER" id="PTHR20982">
    <property type="entry name" value="RIBOSOME RECYCLING FACTOR"/>
    <property type="match status" value="1"/>
</dbReference>